<evidence type="ECO:0008006" key="9">
    <source>
        <dbReference type="Google" id="ProtNLM"/>
    </source>
</evidence>
<feature type="transmembrane region" description="Helical" evidence="6">
    <location>
        <begin position="525"/>
        <end position="546"/>
    </location>
</feature>
<dbReference type="PANTHER" id="PTHR19277">
    <property type="entry name" value="PENTRAXIN"/>
    <property type="match status" value="1"/>
</dbReference>
<keyword evidence="2" id="KW-0479">Metal-binding</keyword>
<sequence length="639" mass="72524">MRKHHHAFPPQAEVDNRLLVELTMCSIFVRRFQYVEALGYIKGRDEWWSSNKSPSPGDRPSLGRSEIRYKVPLSDYAGLMGVSRFLDLLVTVQTLEPGGTWRLYVDGARLTLKGRAARADRPISGGGELVLGQSSRSPNDDHGFDLRYAFIGDIAFANIWRRVMPRVEVKTLKEDCEMMKCGDVIEWADFRSGTRGDMKIRWPSKIYKRPCFDEEHSGQTCDRHCSVTYGPRCNKETRENIIWERTPADHNATVICPGTVNERRENITECTSPELLHFRHLITKWSRVNPLNESEILLLAESFYSLLKDQIYDNAIDISACVDILTVILNAQVFIKVINRLLTDGNDPGWLGSEPKGHEGDRLLKVTKRIDHLIADSLALHVSRGEILPNERAEMSFIQDRIALQVKIYKTEKLDNLVYPNTETLEQFRHLRGNLSADKQAILSALNGTIIPVEISVCRNKSTKGIPYRSNKWHWSRDGCLLDHNTTTYCMCHCRPPGVFAVITDMYNLDWDKGERPMILMDIPSYIGCSLSALLCLLSGILLIYYRTSSKTAALHKNFALSITCSQLSFMFGVDKTEHEGAFFLVFYFLLHDEELTSPGMSGSGCRQKVNSQSTPPRATHYSSDESEQSEDDILVTSV</sequence>
<evidence type="ECO:0000256" key="5">
    <source>
        <dbReference type="SAM" id="MobiDB-lite"/>
    </source>
</evidence>
<dbReference type="InterPro" id="IPR013320">
    <property type="entry name" value="ConA-like_dom_sf"/>
</dbReference>
<dbReference type="Gene3D" id="2.60.120.200">
    <property type="match status" value="1"/>
</dbReference>
<keyword evidence="6" id="KW-0812">Transmembrane</keyword>
<dbReference type="Proteomes" id="UP001208570">
    <property type="component" value="Unassembled WGS sequence"/>
</dbReference>
<evidence type="ECO:0000313" key="8">
    <source>
        <dbReference type="Proteomes" id="UP001208570"/>
    </source>
</evidence>
<protein>
    <recommendedName>
        <fullName evidence="9">GPS domain-containing protein</fullName>
    </recommendedName>
</protein>
<keyword evidence="8" id="KW-1185">Reference proteome</keyword>
<dbReference type="GO" id="GO:0046872">
    <property type="term" value="F:metal ion binding"/>
    <property type="evidence" value="ECO:0007669"/>
    <property type="project" value="UniProtKB-KW"/>
</dbReference>
<dbReference type="SUPFAM" id="SSF49899">
    <property type="entry name" value="Concanavalin A-like lectins/glucanases"/>
    <property type="match status" value="1"/>
</dbReference>
<reference evidence="7" key="1">
    <citation type="journal article" date="2023" name="Mol. Biol. Evol.">
        <title>Third-Generation Sequencing Reveals the Adaptive Role of the Epigenome in Three Deep-Sea Polychaetes.</title>
        <authorList>
            <person name="Perez M."/>
            <person name="Aroh O."/>
            <person name="Sun Y."/>
            <person name="Lan Y."/>
            <person name="Juniper S.K."/>
            <person name="Young C.R."/>
            <person name="Angers B."/>
            <person name="Qian P.Y."/>
        </authorList>
    </citation>
    <scope>NUCLEOTIDE SEQUENCE</scope>
    <source>
        <strain evidence="7">P08H-3</strain>
    </source>
</reference>
<comment type="caution">
    <text evidence="7">The sequence shown here is derived from an EMBL/GenBank/DDBJ whole genome shotgun (WGS) entry which is preliminary data.</text>
</comment>
<keyword evidence="6" id="KW-1133">Transmembrane helix</keyword>
<keyword evidence="4" id="KW-1015">Disulfide bond</keyword>
<dbReference type="AlphaFoldDB" id="A0AAD9JY46"/>
<accession>A0AAD9JY46</accession>
<evidence type="ECO:0000313" key="7">
    <source>
        <dbReference type="EMBL" id="KAK2160618.1"/>
    </source>
</evidence>
<organism evidence="7 8">
    <name type="scientific">Paralvinella palmiformis</name>
    <dbReference type="NCBI Taxonomy" id="53620"/>
    <lineage>
        <taxon>Eukaryota</taxon>
        <taxon>Metazoa</taxon>
        <taxon>Spiralia</taxon>
        <taxon>Lophotrochozoa</taxon>
        <taxon>Annelida</taxon>
        <taxon>Polychaeta</taxon>
        <taxon>Sedentaria</taxon>
        <taxon>Canalipalpata</taxon>
        <taxon>Terebellida</taxon>
        <taxon>Terebelliformia</taxon>
        <taxon>Alvinellidae</taxon>
        <taxon>Paralvinella</taxon>
    </lineage>
</organism>
<proteinExistence type="predicted"/>
<feature type="compositionally biased region" description="Acidic residues" evidence="5">
    <location>
        <begin position="625"/>
        <end position="639"/>
    </location>
</feature>
<evidence type="ECO:0000256" key="6">
    <source>
        <dbReference type="SAM" id="Phobius"/>
    </source>
</evidence>
<keyword evidence="6" id="KW-0472">Membrane</keyword>
<keyword evidence="3" id="KW-0106">Calcium</keyword>
<comment type="cofactor">
    <cofactor evidence="1">
        <name>Ca(2+)</name>
        <dbReference type="ChEBI" id="CHEBI:29108"/>
    </cofactor>
</comment>
<dbReference type="InterPro" id="IPR051360">
    <property type="entry name" value="Neuronal_Pentraxin_Related"/>
</dbReference>
<gene>
    <name evidence="7" type="ORF">LSH36_129g02063</name>
</gene>
<evidence type="ECO:0000256" key="1">
    <source>
        <dbReference type="ARBA" id="ARBA00001913"/>
    </source>
</evidence>
<feature type="region of interest" description="Disordered" evidence="5">
    <location>
        <begin position="600"/>
        <end position="639"/>
    </location>
</feature>
<dbReference type="EMBL" id="JAODUP010000129">
    <property type="protein sequence ID" value="KAK2160618.1"/>
    <property type="molecule type" value="Genomic_DNA"/>
</dbReference>
<evidence type="ECO:0000256" key="4">
    <source>
        <dbReference type="ARBA" id="ARBA00023157"/>
    </source>
</evidence>
<evidence type="ECO:0000256" key="3">
    <source>
        <dbReference type="ARBA" id="ARBA00022837"/>
    </source>
</evidence>
<dbReference type="PANTHER" id="PTHR19277:SF125">
    <property type="entry name" value="B6"/>
    <property type="match status" value="1"/>
</dbReference>
<name>A0AAD9JY46_9ANNE</name>
<evidence type="ECO:0000256" key="2">
    <source>
        <dbReference type="ARBA" id="ARBA00022723"/>
    </source>
</evidence>